<sequence length="103" mass="11276">MVVFVYGDPRGVLLQHTICRDSPAPFNCLYCGDTRLTDGLILGLKIFDVIDGWDLIFDAICGLKKIISKPSLASVVAEFEKSDPCIVMDPPNWTEASFAGPAR</sequence>
<dbReference type="Proteomes" id="UP000238479">
    <property type="component" value="Chromosome 4"/>
</dbReference>
<gene>
    <name evidence="1" type="ORF">RchiOBHm_Chr4g0404941</name>
</gene>
<evidence type="ECO:0000313" key="1">
    <source>
        <dbReference type="EMBL" id="PRQ37645.1"/>
    </source>
</evidence>
<dbReference type="EMBL" id="PDCK01000042">
    <property type="protein sequence ID" value="PRQ37645.1"/>
    <property type="molecule type" value="Genomic_DNA"/>
</dbReference>
<dbReference type="OMA" id="WVERSFA"/>
<dbReference type="STRING" id="74649.A0A2P6QTY7"/>
<accession>A0A2P6QTY7</accession>
<protein>
    <submittedName>
        <fullName evidence="1">Uncharacterized protein</fullName>
    </submittedName>
</protein>
<dbReference type="Gramene" id="PRQ37645">
    <property type="protein sequence ID" value="PRQ37645"/>
    <property type="gene ID" value="RchiOBHm_Chr4g0404941"/>
</dbReference>
<name>A0A2P6QTY7_ROSCH</name>
<evidence type="ECO:0000313" key="2">
    <source>
        <dbReference type="Proteomes" id="UP000238479"/>
    </source>
</evidence>
<dbReference type="AlphaFoldDB" id="A0A2P6QTY7"/>
<comment type="caution">
    <text evidence="1">The sequence shown here is derived from an EMBL/GenBank/DDBJ whole genome shotgun (WGS) entry which is preliminary data.</text>
</comment>
<reference evidence="1 2" key="1">
    <citation type="journal article" date="2018" name="Nat. Genet.">
        <title>The Rosa genome provides new insights in the design of modern roses.</title>
        <authorList>
            <person name="Bendahmane M."/>
        </authorList>
    </citation>
    <scope>NUCLEOTIDE SEQUENCE [LARGE SCALE GENOMIC DNA]</scope>
    <source>
        <strain evidence="2">cv. Old Blush</strain>
    </source>
</reference>
<keyword evidence="2" id="KW-1185">Reference proteome</keyword>
<proteinExistence type="predicted"/>
<organism evidence="1 2">
    <name type="scientific">Rosa chinensis</name>
    <name type="common">China rose</name>
    <dbReference type="NCBI Taxonomy" id="74649"/>
    <lineage>
        <taxon>Eukaryota</taxon>
        <taxon>Viridiplantae</taxon>
        <taxon>Streptophyta</taxon>
        <taxon>Embryophyta</taxon>
        <taxon>Tracheophyta</taxon>
        <taxon>Spermatophyta</taxon>
        <taxon>Magnoliopsida</taxon>
        <taxon>eudicotyledons</taxon>
        <taxon>Gunneridae</taxon>
        <taxon>Pentapetalae</taxon>
        <taxon>rosids</taxon>
        <taxon>fabids</taxon>
        <taxon>Rosales</taxon>
        <taxon>Rosaceae</taxon>
        <taxon>Rosoideae</taxon>
        <taxon>Rosoideae incertae sedis</taxon>
        <taxon>Rosa</taxon>
    </lineage>
</organism>